<dbReference type="EMBL" id="CP076128">
    <property type="protein sequence ID" value="QWG08542.1"/>
    <property type="molecule type" value="Genomic_DNA"/>
</dbReference>
<dbReference type="InterPro" id="IPR000531">
    <property type="entry name" value="Beta-barrel_TonB"/>
</dbReference>
<keyword evidence="3 10" id="KW-1134">Transmembrane beta strand</keyword>
<evidence type="ECO:0000256" key="6">
    <source>
        <dbReference type="ARBA" id="ARBA00023077"/>
    </source>
</evidence>
<evidence type="ECO:0000256" key="9">
    <source>
        <dbReference type="ARBA" id="ARBA00023237"/>
    </source>
</evidence>
<feature type="domain" description="TonB-dependent receptor plug" evidence="13">
    <location>
        <begin position="128"/>
        <end position="221"/>
    </location>
</feature>
<dbReference type="PANTHER" id="PTHR30069:SF29">
    <property type="entry name" value="HEMOGLOBIN AND HEMOGLOBIN-HAPTOGLOBIN-BINDING PROTEIN 1-RELATED"/>
    <property type="match status" value="1"/>
</dbReference>
<evidence type="ECO:0000256" key="7">
    <source>
        <dbReference type="ARBA" id="ARBA00023136"/>
    </source>
</evidence>
<evidence type="ECO:0000259" key="13">
    <source>
        <dbReference type="Pfam" id="PF07715"/>
    </source>
</evidence>
<organism evidence="14 15">
    <name type="scientific">Flammeovirga kamogawensis</name>
    <dbReference type="NCBI Taxonomy" id="373891"/>
    <lineage>
        <taxon>Bacteria</taxon>
        <taxon>Pseudomonadati</taxon>
        <taxon>Bacteroidota</taxon>
        <taxon>Cytophagia</taxon>
        <taxon>Cytophagales</taxon>
        <taxon>Flammeovirgaceae</taxon>
        <taxon>Flammeovirga</taxon>
    </lineage>
</organism>
<evidence type="ECO:0000256" key="8">
    <source>
        <dbReference type="ARBA" id="ARBA00023170"/>
    </source>
</evidence>
<evidence type="ECO:0000256" key="1">
    <source>
        <dbReference type="ARBA" id="ARBA00004571"/>
    </source>
</evidence>
<reference evidence="14 15" key="1">
    <citation type="submission" date="2021-05" db="EMBL/GenBank/DDBJ databases">
        <title>Comparative genomic studies on the polysaccharide-degrading batcterial strains of the Flammeovirga genus.</title>
        <authorList>
            <person name="Zewei F."/>
            <person name="Zheng Z."/>
            <person name="Yu L."/>
            <person name="Ruyue G."/>
            <person name="Yanhong M."/>
            <person name="Yuanyuan C."/>
            <person name="Jingyan G."/>
            <person name="Wenjun H."/>
        </authorList>
    </citation>
    <scope>NUCLEOTIDE SEQUENCE [LARGE SCALE GENOMIC DNA]</scope>
    <source>
        <strain evidence="14 15">YS10</strain>
    </source>
</reference>
<evidence type="ECO:0000256" key="2">
    <source>
        <dbReference type="ARBA" id="ARBA00022448"/>
    </source>
</evidence>
<dbReference type="Pfam" id="PF00593">
    <property type="entry name" value="TonB_dep_Rec_b-barrel"/>
    <property type="match status" value="1"/>
</dbReference>
<dbReference type="SUPFAM" id="SSF56935">
    <property type="entry name" value="Porins"/>
    <property type="match status" value="1"/>
</dbReference>
<dbReference type="Pfam" id="PF13715">
    <property type="entry name" value="CarbopepD_reg_2"/>
    <property type="match status" value="1"/>
</dbReference>
<evidence type="ECO:0000313" key="15">
    <source>
        <dbReference type="Proteomes" id="UP000682802"/>
    </source>
</evidence>
<sequence length="799" mass="91010">MKIRNIVFFIFYLLTTVAVAQNKKYILNGTIKDSETSEAIPGVTIFDVKSGLGTTSTSDGSFQLSLPGGEHQIQFRFIGYEAKEVQLALSKDQSIDMILNSSSTELDMVVVKATRQQKISDVPQMSKVNLPMEQINDIPSVFGEKDVIKVFQLMPGVQSSGEGSTDLFVRGGSGDQNLFILDDAPIYNGQHLGGMFSVFTADALQSADLYKGGFPAEYGGRLSSVMDMRMKEGDLEEYHGKVALGLISSSIMLQGPLQQNKSSFIFSARRSYADLILGQMMNDEETKTKFNFYDFNLKLSYHLNKNNKLTYSTYLGRDKFKQVTDKRSYELGVSIKEDGEAGIKWGNFTNTLKWTHFFSDNIISNTSVVYNKYHFDFFNAEDTRFDSENSGITETQFKGLNYKSSIEDYTVKYDVDFVVNSKNTFKIGVIGTKHMFYPKQIEIENRIDNRADIKSIKPSFNAIESGGYIQHLWLPTEKWRLQYGLRWSYFKNNGASYNNLEPRLNVAYKINDNLSVKGSYARMNQYLVRLQSPQVGMPTDLYVSANKNIKPQQSDQIAIGIAKDITKFKGLSLSIEGYYKVLNDVVQMKNGESPLDIDLDNYSGDFNQTEWDKTVTTGKGNSYGVEFMVQKKIGKISGWVGYTLSWAYLDFKELNNGKKFMAPWDRRHDFTLVTIYKPKKTRTFSSVFTYGTGSPYTLPVGMANTNGFSPAMDHQDSKVDIYNSRSNFQGAAYHRLDLSAQFHKFKRKGRMRTWEVGIYNTYARNNVFYYNSKVENQRSILEKNGLFRMLPYVSYKFQF</sequence>
<evidence type="ECO:0000256" key="11">
    <source>
        <dbReference type="RuleBase" id="RU003357"/>
    </source>
</evidence>
<dbReference type="PANTHER" id="PTHR30069">
    <property type="entry name" value="TONB-DEPENDENT OUTER MEMBRANE RECEPTOR"/>
    <property type="match status" value="1"/>
</dbReference>
<evidence type="ECO:0000313" key="14">
    <source>
        <dbReference type="EMBL" id="QWG08542.1"/>
    </source>
</evidence>
<dbReference type="SUPFAM" id="SSF49464">
    <property type="entry name" value="Carboxypeptidase regulatory domain-like"/>
    <property type="match status" value="1"/>
</dbReference>
<dbReference type="Pfam" id="PF07715">
    <property type="entry name" value="Plug"/>
    <property type="match status" value="1"/>
</dbReference>
<keyword evidence="7 10" id="KW-0472">Membrane</keyword>
<keyword evidence="8 14" id="KW-0675">Receptor</keyword>
<evidence type="ECO:0000256" key="4">
    <source>
        <dbReference type="ARBA" id="ARBA00022692"/>
    </source>
</evidence>
<dbReference type="Gene3D" id="2.60.40.1120">
    <property type="entry name" value="Carboxypeptidase-like, regulatory domain"/>
    <property type="match status" value="1"/>
</dbReference>
<dbReference type="InterPro" id="IPR036942">
    <property type="entry name" value="Beta-barrel_TonB_sf"/>
</dbReference>
<proteinExistence type="inferred from homology"/>
<evidence type="ECO:0000256" key="5">
    <source>
        <dbReference type="ARBA" id="ARBA00022729"/>
    </source>
</evidence>
<dbReference type="PROSITE" id="PS52016">
    <property type="entry name" value="TONB_DEPENDENT_REC_3"/>
    <property type="match status" value="1"/>
</dbReference>
<dbReference type="InterPro" id="IPR012910">
    <property type="entry name" value="Plug_dom"/>
</dbReference>
<protein>
    <submittedName>
        <fullName evidence="14">TonB-dependent receptor</fullName>
    </submittedName>
</protein>
<evidence type="ECO:0000256" key="10">
    <source>
        <dbReference type="PROSITE-ProRule" id="PRU01360"/>
    </source>
</evidence>
<comment type="subcellular location">
    <subcellularLocation>
        <location evidence="1 10">Cell outer membrane</location>
        <topology evidence="1 10">Multi-pass membrane protein</topology>
    </subcellularLocation>
</comment>
<dbReference type="InterPro" id="IPR037066">
    <property type="entry name" value="Plug_dom_sf"/>
</dbReference>
<name>A0ABX8GZL6_9BACT</name>
<keyword evidence="15" id="KW-1185">Reference proteome</keyword>
<keyword evidence="9 10" id="KW-0998">Cell outer membrane</keyword>
<keyword evidence="5" id="KW-0732">Signal</keyword>
<evidence type="ECO:0000259" key="12">
    <source>
        <dbReference type="Pfam" id="PF00593"/>
    </source>
</evidence>
<keyword evidence="2 10" id="KW-0813">Transport</keyword>
<dbReference type="InterPro" id="IPR008969">
    <property type="entry name" value="CarboxyPept-like_regulatory"/>
</dbReference>
<gene>
    <name evidence="14" type="ORF">KM029_06285</name>
</gene>
<dbReference type="Gene3D" id="2.40.170.20">
    <property type="entry name" value="TonB-dependent receptor, beta-barrel domain"/>
    <property type="match status" value="1"/>
</dbReference>
<evidence type="ECO:0000256" key="3">
    <source>
        <dbReference type="ARBA" id="ARBA00022452"/>
    </source>
</evidence>
<keyword evidence="4 10" id="KW-0812">Transmembrane</keyword>
<dbReference type="Gene3D" id="2.170.130.10">
    <property type="entry name" value="TonB-dependent receptor, plug domain"/>
    <property type="match status" value="1"/>
</dbReference>
<comment type="similarity">
    <text evidence="10 11">Belongs to the TonB-dependent receptor family.</text>
</comment>
<dbReference type="InterPro" id="IPR039426">
    <property type="entry name" value="TonB-dep_rcpt-like"/>
</dbReference>
<keyword evidence="6 11" id="KW-0798">TonB box</keyword>
<feature type="domain" description="TonB-dependent receptor-like beta-barrel" evidence="12">
    <location>
        <begin position="297"/>
        <end position="760"/>
    </location>
</feature>
<dbReference type="RefSeq" id="WP_144072455.1">
    <property type="nucleotide sequence ID" value="NZ_CP076128.1"/>
</dbReference>
<accession>A0ABX8GZL6</accession>
<dbReference type="Proteomes" id="UP000682802">
    <property type="component" value="Chromosome 1"/>
</dbReference>